<evidence type="ECO:0000313" key="5">
    <source>
        <dbReference type="Proteomes" id="UP000564704"/>
    </source>
</evidence>
<dbReference type="Pfam" id="PF00583">
    <property type="entry name" value="Acetyltransf_1"/>
    <property type="match status" value="1"/>
</dbReference>
<protein>
    <submittedName>
        <fullName evidence="4">GNAT family N-acetyltransferase</fullName>
    </submittedName>
</protein>
<evidence type="ECO:0000259" key="3">
    <source>
        <dbReference type="PROSITE" id="PS51186"/>
    </source>
</evidence>
<comment type="caution">
    <text evidence="4">The sequence shown here is derived from an EMBL/GenBank/DDBJ whole genome shotgun (WGS) entry which is preliminary data.</text>
</comment>
<evidence type="ECO:0000256" key="2">
    <source>
        <dbReference type="ARBA" id="ARBA00023315"/>
    </source>
</evidence>
<dbReference type="RefSeq" id="WP_154149599.1">
    <property type="nucleotide sequence ID" value="NZ_SZWE01000001.1"/>
</dbReference>
<evidence type="ECO:0000256" key="1">
    <source>
        <dbReference type="ARBA" id="ARBA00022679"/>
    </source>
</evidence>
<dbReference type="InterPro" id="IPR050832">
    <property type="entry name" value="Bact_Acetyltransf"/>
</dbReference>
<name>A0A844D0X7_9RHOB</name>
<dbReference type="Gene3D" id="3.40.630.30">
    <property type="match status" value="1"/>
</dbReference>
<evidence type="ECO:0000313" key="4">
    <source>
        <dbReference type="EMBL" id="MRU14828.1"/>
    </source>
</evidence>
<dbReference type="Proteomes" id="UP000564704">
    <property type="component" value="Unassembled WGS sequence"/>
</dbReference>
<organism evidence="4 5">
    <name type="scientific">Roseovarius bejariae</name>
    <dbReference type="NCBI Taxonomy" id="2576383"/>
    <lineage>
        <taxon>Bacteria</taxon>
        <taxon>Pseudomonadati</taxon>
        <taxon>Pseudomonadota</taxon>
        <taxon>Alphaproteobacteria</taxon>
        <taxon>Rhodobacterales</taxon>
        <taxon>Roseobacteraceae</taxon>
        <taxon>Roseovarius</taxon>
    </lineage>
</organism>
<proteinExistence type="predicted"/>
<feature type="domain" description="N-acetyltransferase" evidence="3">
    <location>
        <begin position="4"/>
        <end position="161"/>
    </location>
</feature>
<dbReference type="SUPFAM" id="SSF55729">
    <property type="entry name" value="Acyl-CoA N-acyltransferases (Nat)"/>
    <property type="match status" value="1"/>
</dbReference>
<dbReference type="PROSITE" id="PS51186">
    <property type="entry name" value="GNAT"/>
    <property type="match status" value="1"/>
</dbReference>
<dbReference type="PANTHER" id="PTHR43877:SF2">
    <property type="entry name" value="AMINOALKYLPHOSPHONATE N-ACETYLTRANSFERASE-RELATED"/>
    <property type="match status" value="1"/>
</dbReference>
<accession>A0A844D0X7</accession>
<gene>
    <name evidence="4" type="ORF">FDP25_05215</name>
</gene>
<dbReference type="AlphaFoldDB" id="A0A844D0X7"/>
<keyword evidence="5" id="KW-1185">Reference proteome</keyword>
<dbReference type="OrthoDB" id="9805924at2"/>
<dbReference type="PANTHER" id="PTHR43877">
    <property type="entry name" value="AMINOALKYLPHOSPHONATE N-ACETYLTRANSFERASE-RELATED-RELATED"/>
    <property type="match status" value="1"/>
</dbReference>
<dbReference type="GO" id="GO:0016747">
    <property type="term" value="F:acyltransferase activity, transferring groups other than amino-acyl groups"/>
    <property type="evidence" value="ECO:0007669"/>
    <property type="project" value="InterPro"/>
</dbReference>
<keyword evidence="2" id="KW-0012">Acyltransferase</keyword>
<keyword evidence="1 4" id="KW-0808">Transferase</keyword>
<reference evidence="4 5" key="1">
    <citation type="submission" date="2019-05" db="EMBL/GenBank/DDBJ databases">
        <title>Roseovarius bejariae sp. nov., a moderately halophylic bacterium isolated from a saline soil in Rambla Salada (Murcia).</title>
        <authorList>
            <person name="Castro D.J."/>
            <person name="Gomez-Altuve A."/>
            <person name="Reina J.C."/>
            <person name="Rodriguez M."/>
            <person name="Sampedro I."/>
            <person name="Llamas I."/>
            <person name="Martinez-Checa F."/>
        </authorList>
    </citation>
    <scope>NUCLEOTIDE SEQUENCE [LARGE SCALE GENOMIC DNA]</scope>
    <source>
        <strain evidence="4 5">A21</strain>
    </source>
</reference>
<dbReference type="InterPro" id="IPR000182">
    <property type="entry name" value="GNAT_dom"/>
</dbReference>
<dbReference type="InterPro" id="IPR016181">
    <property type="entry name" value="Acyl_CoA_acyltransferase"/>
</dbReference>
<sequence>MTEITLRVVDTPADLPLLDEGLRRLSADLGDEHKGDVALLEQALFGVHPAAYATLAMEGEDLRGVALYSPTLSTVRGAAGVYVSDLWVAPEGRGHGLGRRLLAGAAMLAAHWWNAKWLTLAVYEHSTESRKFYERLGFGPQTGATVMKLDPEGFEELKGHAK</sequence>
<dbReference type="EMBL" id="SZWE01000001">
    <property type="protein sequence ID" value="MRU14828.1"/>
    <property type="molecule type" value="Genomic_DNA"/>
</dbReference>